<name>A0A508YPH7_LIMMU</name>
<dbReference type="Pfam" id="PF01697">
    <property type="entry name" value="Glyco_transf_92"/>
    <property type="match status" value="1"/>
</dbReference>
<keyword evidence="4 7" id="KW-0812">Transmembrane</keyword>
<accession>A0A508YPH7</accession>
<dbReference type="RefSeq" id="WP_052088885.1">
    <property type="nucleotide sequence ID" value="NZ_CABFNH010000018.1"/>
</dbReference>
<evidence type="ECO:0000313" key="9">
    <source>
        <dbReference type="Proteomes" id="UP000365705"/>
    </source>
</evidence>
<proteinExistence type="predicted"/>
<dbReference type="SUPFAM" id="SSF53448">
    <property type="entry name" value="Nucleotide-diphospho-sugar transferases"/>
    <property type="match status" value="1"/>
</dbReference>
<keyword evidence="5 7" id="KW-1133">Transmembrane helix</keyword>
<evidence type="ECO:0008006" key="10">
    <source>
        <dbReference type="Google" id="ProtNLM"/>
    </source>
</evidence>
<keyword evidence="6 7" id="KW-0472">Membrane</keyword>
<dbReference type="Proteomes" id="UP000365705">
    <property type="component" value="Unassembled WGS sequence"/>
</dbReference>
<evidence type="ECO:0000313" key="8">
    <source>
        <dbReference type="EMBL" id="VTZ91242.1"/>
    </source>
</evidence>
<dbReference type="EMBL" id="CABFNH010000018">
    <property type="protein sequence ID" value="VTZ91242.1"/>
    <property type="molecule type" value="Genomic_DNA"/>
</dbReference>
<comment type="subcellular location">
    <subcellularLocation>
        <location evidence="1">Membrane</location>
        <topology evidence="1">Single-pass membrane protein</topology>
    </subcellularLocation>
</comment>
<keyword evidence="2" id="KW-0328">Glycosyltransferase</keyword>
<evidence type="ECO:0000256" key="6">
    <source>
        <dbReference type="ARBA" id="ARBA00023136"/>
    </source>
</evidence>
<evidence type="ECO:0000256" key="3">
    <source>
        <dbReference type="ARBA" id="ARBA00022679"/>
    </source>
</evidence>
<protein>
    <recommendedName>
        <fullName evidence="10">Glycosyltransferase family 92 protein</fullName>
    </recommendedName>
</protein>
<dbReference type="GO" id="GO:0016757">
    <property type="term" value="F:glycosyltransferase activity"/>
    <property type="evidence" value="ECO:0007669"/>
    <property type="project" value="UniProtKB-KW"/>
</dbReference>
<evidence type="ECO:0000256" key="1">
    <source>
        <dbReference type="ARBA" id="ARBA00004167"/>
    </source>
</evidence>
<sequence length="320" mass="37381">MLRNKSQIDVFINRVNYEMYLMFIGILSKIKLIFSIGLRKYCSIRFSKGSDSNKIGLVAIVKNEEAYIREWIEYHKLIGISHFYIYDNESSDDLKHTLSSYIKSGEVTYKYFPGKGMQEKAYLDCVKIAKKEVSWLVTLDIDEFLEPLTNISLKEWLSSLSPDISQVELGWMVYGSGGHIDKPRGLVIENYIKHAKDDFITEYKPIVRPERVIGMTFPHQYKVAGKTIDEQKKRIWSYRRADMKGARPAPRNLFRINHYYSKSLSEFFEKSNRGDASVPDRKPRNLEDFKKHDKNNILDLTMKKYVKKIKENLSNRGSNG</sequence>
<feature type="transmembrane region" description="Helical" evidence="7">
    <location>
        <begin position="20"/>
        <end position="38"/>
    </location>
</feature>
<keyword evidence="3" id="KW-0808">Transferase</keyword>
<dbReference type="InterPro" id="IPR029044">
    <property type="entry name" value="Nucleotide-diphossugar_trans"/>
</dbReference>
<dbReference type="InterPro" id="IPR008166">
    <property type="entry name" value="Glyco_transf_92"/>
</dbReference>
<dbReference type="AlphaFoldDB" id="A0A508YPH7"/>
<dbReference type="GO" id="GO:0005737">
    <property type="term" value="C:cytoplasm"/>
    <property type="evidence" value="ECO:0007669"/>
    <property type="project" value="TreeGrafter"/>
</dbReference>
<dbReference type="PANTHER" id="PTHR21461:SF69">
    <property type="entry name" value="GLYCOSYLTRANSFERASE FAMILY 92 PROTEIN"/>
    <property type="match status" value="1"/>
</dbReference>
<evidence type="ECO:0000256" key="7">
    <source>
        <dbReference type="SAM" id="Phobius"/>
    </source>
</evidence>
<reference evidence="8 9" key="1">
    <citation type="submission" date="2019-06" db="EMBL/GenBank/DDBJ databases">
        <authorList>
            <person name="Rodrigo-Torres L."/>
            <person name="Arahal R. D."/>
            <person name="Lucena T."/>
        </authorList>
    </citation>
    <scope>NUCLEOTIDE SEQUENCE [LARGE SCALE GENOMIC DNA]</scope>
    <source>
        <strain evidence="8 9">INIA P508</strain>
    </source>
</reference>
<evidence type="ECO:0000256" key="2">
    <source>
        <dbReference type="ARBA" id="ARBA00022676"/>
    </source>
</evidence>
<evidence type="ECO:0000256" key="4">
    <source>
        <dbReference type="ARBA" id="ARBA00022692"/>
    </source>
</evidence>
<dbReference type="PANTHER" id="PTHR21461">
    <property type="entry name" value="GLYCOSYLTRANSFERASE FAMILY 92 PROTEIN"/>
    <property type="match status" value="1"/>
</dbReference>
<dbReference type="GO" id="GO:0016020">
    <property type="term" value="C:membrane"/>
    <property type="evidence" value="ECO:0007669"/>
    <property type="project" value="UniProtKB-SubCell"/>
</dbReference>
<evidence type="ECO:0000256" key="5">
    <source>
        <dbReference type="ARBA" id="ARBA00022989"/>
    </source>
</evidence>
<organism evidence="8 9">
    <name type="scientific">Limosilactobacillus mucosae</name>
    <name type="common">Lactobacillus mucosae</name>
    <dbReference type="NCBI Taxonomy" id="97478"/>
    <lineage>
        <taxon>Bacteria</taxon>
        <taxon>Bacillati</taxon>
        <taxon>Bacillota</taxon>
        <taxon>Bacilli</taxon>
        <taxon>Lactobacillales</taxon>
        <taxon>Lactobacillaceae</taxon>
        <taxon>Limosilactobacillus</taxon>
    </lineage>
</organism>
<gene>
    <name evidence="8" type="ORF">LMUP508_01400</name>
</gene>